<reference evidence="1 2" key="1">
    <citation type="journal article" date="2019" name="Commun. Biol.">
        <title>The bagworm genome reveals a unique fibroin gene that provides high tensile strength.</title>
        <authorList>
            <person name="Kono N."/>
            <person name="Nakamura H."/>
            <person name="Ohtoshi R."/>
            <person name="Tomita M."/>
            <person name="Numata K."/>
            <person name="Arakawa K."/>
        </authorList>
    </citation>
    <scope>NUCLEOTIDE SEQUENCE [LARGE SCALE GENOMIC DNA]</scope>
</reference>
<evidence type="ECO:0000313" key="2">
    <source>
        <dbReference type="Proteomes" id="UP000299102"/>
    </source>
</evidence>
<organism evidence="1 2">
    <name type="scientific">Eumeta variegata</name>
    <name type="common">Bagworm moth</name>
    <name type="synonym">Eumeta japonica</name>
    <dbReference type="NCBI Taxonomy" id="151549"/>
    <lineage>
        <taxon>Eukaryota</taxon>
        <taxon>Metazoa</taxon>
        <taxon>Ecdysozoa</taxon>
        <taxon>Arthropoda</taxon>
        <taxon>Hexapoda</taxon>
        <taxon>Insecta</taxon>
        <taxon>Pterygota</taxon>
        <taxon>Neoptera</taxon>
        <taxon>Endopterygota</taxon>
        <taxon>Lepidoptera</taxon>
        <taxon>Glossata</taxon>
        <taxon>Ditrysia</taxon>
        <taxon>Tineoidea</taxon>
        <taxon>Psychidae</taxon>
        <taxon>Oiketicinae</taxon>
        <taxon>Eumeta</taxon>
    </lineage>
</organism>
<comment type="caution">
    <text evidence="1">The sequence shown here is derived from an EMBL/GenBank/DDBJ whole genome shotgun (WGS) entry which is preliminary data.</text>
</comment>
<dbReference type="AlphaFoldDB" id="A0A4C1YQF7"/>
<sequence length="190" mass="21544">MGCSLRDRLGSGRSHRWRTKSTPALAAVNLGVLGGCFKHSGYRIHMPSVYFARRVFCETDGRAIDRASYATQAEQQQHRFVATELYKPIEDSGDLQQVTVKHELSTSITCIHFHNHPITDVSGRSSVDFDHRAREVGVDEARFLWNVAGAQTEHINGARMYSSRKRRAGGPNRFKYSLRDYYEITGTPIR</sequence>
<gene>
    <name evidence="1" type="ORF">EVAR_87236_1</name>
</gene>
<protein>
    <submittedName>
        <fullName evidence="1">Uncharacterized protein</fullName>
    </submittedName>
</protein>
<evidence type="ECO:0000313" key="1">
    <source>
        <dbReference type="EMBL" id="GBP76849.1"/>
    </source>
</evidence>
<dbReference type="EMBL" id="BGZK01001307">
    <property type="protein sequence ID" value="GBP76849.1"/>
    <property type="molecule type" value="Genomic_DNA"/>
</dbReference>
<dbReference type="Proteomes" id="UP000299102">
    <property type="component" value="Unassembled WGS sequence"/>
</dbReference>
<accession>A0A4C1YQF7</accession>
<name>A0A4C1YQF7_EUMVA</name>
<proteinExistence type="predicted"/>
<keyword evidence="2" id="KW-1185">Reference proteome</keyword>